<dbReference type="HAMAP" id="MF_01600">
    <property type="entry name" value="UPF0182"/>
    <property type="match status" value="1"/>
</dbReference>
<dbReference type="InterPro" id="IPR005372">
    <property type="entry name" value="UPF0182"/>
</dbReference>
<feature type="transmembrane region" description="Helical" evidence="5">
    <location>
        <begin position="248"/>
        <end position="268"/>
    </location>
</feature>
<comment type="similarity">
    <text evidence="5">Belongs to the UPF0182 family.</text>
</comment>
<gene>
    <name evidence="7" type="ordered locus">Saut_1279</name>
</gene>
<sequence>MKNLNKPIIITTLTIFIIYLFGLFFNYYGDWLWFKNMGYDSVFDTILLTKISLFTIFFFIFIVFSGINIYFAYHRGSQSRNNIPLAEDDPRQQILRLFQRKTITWFWAIVIFFFAIFMGSYGSADWNEFLKFIYPSSFHLKEPIFKKDAGFYIFTLPVYQFVVSWYLFMVIITSISVLFSYYIDNAFNYTARKFNIAAKAKNHLIQLSAFFALGVSAHYFIKLYNLLYSSNGVAYGPSYMDVHAQIPAYWTILVISLIMTLLLFFYPFYKKIKIIVSALGIWVLVWVGFVSIYPVMIEKYIVKPNELTKETPYILNNIKFTRAAFGLNKIKVKPFSVDQNITYKDILENHNTIKNIRLWDRRPLIQTYKQLQEIRLYYNFNSVLVDRYHFHKYTEVVMGARELPESAIPARAQTWVNNHLIYTHGYGVVMNPVNEITPNGMPNFIVKDIPPVTSVNLNIKQMAIYYGEKTKQFVLVNTKAKEFDYPKGDDNVYASYAGKGGVQISSLLRRLVYAWKFSDINILLTGYLTDQSRIMFYRNIRQRVATLAPFLSFDTQPYPVVGKDGSLYWIQDAYTTSNMFPYSEPLYQNPMERGINYINNSVKIVINAYNGDVSLYVINPKDPLVQTYEKIYPKLFKPFSDMPHSLKEHIRYPTDLFNIQTKMYNVYHMTDPKVFYNQEDYWEIPDATYSYGKEKMFPYYIIMRLPDTKNEEFILMIPLTPSKKDNMNAWLCARCDAQNYGQLIVYTLPKDKLIYGPMQIQARINQQPDISAELTLWGQQGSKVIKGNQLVIPIKNSFIYVEPVYLQSEEGQIPQLKRVIVAFKEKVKMRKTLDEALKAVFGVTTDQMMNPQQSTGKHIRGINVLSIEARKALKHYNNALNSLQKNDWANFGKELQQMQSVLSKMTQSETKSSTNPSEKY</sequence>
<dbReference type="EMBL" id="CP002205">
    <property type="protein sequence ID" value="ADN09327.1"/>
    <property type="molecule type" value="Genomic_DNA"/>
</dbReference>
<feature type="region of interest" description="Disordered" evidence="6">
    <location>
        <begin position="900"/>
        <end position="920"/>
    </location>
</feature>
<dbReference type="AlphaFoldDB" id="E0UTG2"/>
<evidence type="ECO:0000256" key="6">
    <source>
        <dbReference type="SAM" id="MobiDB-lite"/>
    </source>
</evidence>
<keyword evidence="2 5" id="KW-0812">Transmembrane</keyword>
<dbReference type="eggNOG" id="COG1615">
    <property type="taxonomic scope" value="Bacteria"/>
</dbReference>
<evidence type="ECO:0000256" key="5">
    <source>
        <dbReference type="HAMAP-Rule" id="MF_01600"/>
    </source>
</evidence>
<accession>E0UTG2</accession>
<dbReference type="GO" id="GO:0005576">
    <property type="term" value="C:extracellular region"/>
    <property type="evidence" value="ECO:0007669"/>
    <property type="project" value="TreeGrafter"/>
</dbReference>
<feature type="transmembrane region" description="Helical" evidence="5">
    <location>
        <begin position="7"/>
        <end position="28"/>
    </location>
</feature>
<dbReference type="RefSeq" id="WP_013327080.1">
    <property type="nucleotide sequence ID" value="NC_014506.1"/>
</dbReference>
<dbReference type="HOGENOM" id="CLU_007733_0_0_7"/>
<dbReference type="Pfam" id="PF03699">
    <property type="entry name" value="UPF0182"/>
    <property type="match status" value="1"/>
</dbReference>
<reference evidence="8" key="1">
    <citation type="journal article" date="2010" name="Stand. Genomic Sci.">
        <title>Complete genome sequence of Sulfurimonas autotrophica type strain (OK10).</title>
        <authorList>
            <person name="Sikorski J."/>
            <person name="Munk C."/>
            <person name="Lapidus A."/>
            <person name="Djao O."/>
            <person name="Lucas S."/>
            <person name="Glavina Del Rio T."/>
            <person name="Nolan M."/>
            <person name="Tice H."/>
            <person name="Han C."/>
            <person name="Cheng J."/>
            <person name="Tapia R."/>
            <person name="Goodwin L."/>
            <person name="Pitluck S."/>
            <person name="Liolios K."/>
            <person name="Ivanova N."/>
            <person name="Mavromatis K."/>
            <person name="Mikhailova N."/>
            <person name="Pati A."/>
            <person name="Sims D."/>
            <person name="Meincke L."/>
            <person name="Brettin T."/>
            <person name="Detter J."/>
            <person name="Chen A."/>
            <person name="Palaniappan K."/>
            <person name="Land M."/>
            <person name="Hauser L."/>
            <person name="Chang Y."/>
            <person name="Jeffries C."/>
            <person name="Rohde M."/>
            <person name="Lang E."/>
            <person name="Spring S."/>
            <person name="Goker M."/>
            <person name="Woyke T."/>
            <person name="Bristow J."/>
            <person name="Eisen J."/>
            <person name="Markowitz V."/>
            <person name="Hugenholtz P."/>
            <person name="Kyrpides N."/>
            <person name="Klenk H."/>
        </authorList>
    </citation>
    <scope>NUCLEOTIDE SEQUENCE [LARGE SCALE GENOMIC DNA]</scope>
    <source>
        <strain evidence="8">ATCC BAA-671 / DSM 16294 / JCM 11897 / OK10</strain>
    </source>
</reference>
<keyword evidence="3 5" id="KW-1133">Transmembrane helix</keyword>
<dbReference type="OrthoDB" id="9763654at2"/>
<name>E0UTG2_SULAO</name>
<comment type="subcellular location">
    <subcellularLocation>
        <location evidence="5">Cell membrane</location>
        <topology evidence="5">Multi-pass membrane protein</topology>
    </subcellularLocation>
</comment>
<keyword evidence="1 5" id="KW-1003">Cell membrane</keyword>
<dbReference type="PANTHER" id="PTHR39344:SF1">
    <property type="entry name" value="UPF0182 PROTEIN SLL1060"/>
    <property type="match status" value="1"/>
</dbReference>
<feature type="transmembrane region" description="Helical" evidence="5">
    <location>
        <begin position="275"/>
        <end position="296"/>
    </location>
</feature>
<protein>
    <recommendedName>
        <fullName evidence="5">UPF0182 protein Saut_1279</fullName>
    </recommendedName>
</protein>
<feature type="transmembrane region" description="Helical" evidence="5">
    <location>
        <begin position="103"/>
        <end position="122"/>
    </location>
</feature>
<proteinExistence type="inferred from homology"/>
<feature type="transmembrane region" description="Helical" evidence="5">
    <location>
        <begin position="163"/>
        <end position="183"/>
    </location>
</feature>
<evidence type="ECO:0000313" key="8">
    <source>
        <dbReference type="Proteomes" id="UP000007803"/>
    </source>
</evidence>
<dbReference type="GO" id="GO:0005886">
    <property type="term" value="C:plasma membrane"/>
    <property type="evidence" value="ECO:0007669"/>
    <property type="project" value="UniProtKB-SubCell"/>
</dbReference>
<evidence type="ECO:0000256" key="4">
    <source>
        <dbReference type="ARBA" id="ARBA00023136"/>
    </source>
</evidence>
<evidence type="ECO:0000256" key="2">
    <source>
        <dbReference type="ARBA" id="ARBA00022692"/>
    </source>
</evidence>
<dbReference type="STRING" id="563040.Saut_1279"/>
<dbReference type="KEGG" id="sua:Saut_1279"/>
<keyword evidence="4 5" id="KW-0472">Membrane</keyword>
<evidence type="ECO:0000256" key="1">
    <source>
        <dbReference type="ARBA" id="ARBA00022475"/>
    </source>
</evidence>
<keyword evidence="8" id="KW-1185">Reference proteome</keyword>
<dbReference type="PANTHER" id="PTHR39344">
    <property type="entry name" value="UPF0182 PROTEIN SLL1060"/>
    <property type="match status" value="1"/>
</dbReference>
<evidence type="ECO:0000313" key="7">
    <source>
        <dbReference type="EMBL" id="ADN09327.1"/>
    </source>
</evidence>
<dbReference type="Proteomes" id="UP000007803">
    <property type="component" value="Chromosome"/>
</dbReference>
<organism evidence="7 8">
    <name type="scientific">Sulfurimonas autotrophica (strain ATCC BAA-671 / DSM 16294 / JCM 11897 / OK10)</name>
    <dbReference type="NCBI Taxonomy" id="563040"/>
    <lineage>
        <taxon>Bacteria</taxon>
        <taxon>Pseudomonadati</taxon>
        <taxon>Campylobacterota</taxon>
        <taxon>Epsilonproteobacteria</taxon>
        <taxon>Campylobacterales</taxon>
        <taxon>Sulfurimonadaceae</taxon>
        <taxon>Sulfurimonas</taxon>
    </lineage>
</organism>
<feature type="transmembrane region" description="Helical" evidence="5">
    <location>
        <begin position="48"/>
        <end position="73"/>
    </location>
</feature>
<evidence type="ECO:0000256" key="3">
    <source>
        <dbReference type="ARBA" id="ARBA00022989"/>
    </source>
</evidence>
<feature type="transmembrane region" description="Helical" evidence="5">
    <location>
        <begin position="204"/>
        <end position="221"/>
    </location>
</feature>